<keyword evidence="6" id="KW-0732">Signal</keyword>
<dbReference type="InterPro" id="IPR026044">
    <property type="entry name" value="MltA"/>
</dbReference>
<proteinExistence type="predicted"/>
<dbReference type="Pfam" id="PF03562">
    <property type="entry name" value="MltA"/>
    <property type="match status" value="1"/>
</dbReference>
<dbReference type="InterPro" id="IPR036908">
    <property type="entry name" value="RlpA-like_sf"/>
</dbReference>
<protein>
    <recommendedName>
        <fullName evidence="2">peptidoglycan lytic exotransglycosylase</fullName>
        <ecNumber evidence="2">4.2.2.n1</ecNumber>
    </recommendedName>
    <alternativeName>
        <fullName evidence="5">Murein hydrolase A</fullName>
    </alternativeName>
</protein>
<keyword evidence="9" id="KW-1185">Reference proteome</keyword>
<evidence type="ECO:0000259" key="7">
    <source>
        <dbReference type="SMART" id="SM00925"/>
    </source>
</evidence>
<comment type="caution">
    <text evidence="8">The sequence shown here is derived from an EMBL/GenBank/DDBJ whole genome shotgun (WGS) entry which is preliminary data.</text>
</comment>
<organism evidence="8 9">
    <name type="scientific">Candidatus Magnetaquiglobus chichijimensis</name>
    <dbReference type="NCBI Taxonomy" id="3141448"/>
    <lineage>
        <taxon>Bacteria</taxon>
        <taxon>Pseudomonadati</taxon>
        <taxon>Pseudomonadota</taxon>
        <taxon>Magnetococcia</taxon>
        <taxon>Magnetococcales</taxon>
        <taxon>Candidatus Magnetaquicoccaceae</taxon>
        <taxon>Candidatus Magnetaquiglobus</taxon>
    </lineage>
</organism>
<dbReference type="SUPFAM" id="SSF50685">
    <property type="entry name" value="Barwin-like endoglucanases"/>
    <property type="match status" value="1"/>
</dbReference>
<dbReference type="PROSITE" id="PS51257">
    <property type="entry name" value="PROKAR_LIPOPROTEIN"/>
    <property type="match status" value="1"/>
</dbReference>
<dbReference type="CDD" id="cd14668">
    <property type="entry name" value="mlta_B"/>
    <property type="match status" value="1"/>
</dbReference>
<keyword evidence="3 8" id="KW-0456">Lyase</keyword>
<dbReference type="InterPro" id="IPR005300">
    <property type="entry name" value="MltA_B"/>
</dbReference>
<dbReference type="PANTHER" id="PTHR30124">
    <property type="entry name" value="MEMBRANE-BOUND LYTIC MUREIN TRANSGLYCOSYLASE A"/>
    <property type="match status" value="1"/>
</dbReference>
<gene>
    <name evidence="8" type="primary">mltA</name>
    <name evidence="8" type="ORF">SIID45300_03295</name>
</gene>
<keyword evidence="4" id="KW-0961">Cell wall biogenesis/degradation</keyword>
<accession>A0ABQ0CDH8</accession>
<dbReference type="Proteomes" id="UP001628193">
    <property type="component" value="Unassembled WGS sequence"/>
</dbReference>
<evidence type="ECO:0000313" key="9">
    <source>
        <dbReference type="Proteomes" id="UP001628193"/>
    </source>
</evidence>
<dbReference type="PIRSF" id="PIRSF019422">
    <property type="entry name" value="MltA"/>
    <property type="match status" value="1"/>
</dbReference>
<evidence type="ECO:0000256" key="2">
    <source>
        <dbReference type="ARBA" id="ARBA00012587"/>
    </source>
</evidence>
<evidence type="ECO:0000256" key="5">
    <source>
        <dbReference type="ARBA" id="ARBA00030918"/>
    </source>
</evidence>
<dbReference type="EMBL" id="BAAFGK010000005">
    <property type="protein sequence ID" value="GAB0058935.1"/>
    <property type="molecule type" value="Genomic_DNA"/>
</dbReference>
<dbReference type="GO" id="GO:0016829">
    <property type="term" value="F:lyase activity"/>
    <property type="evidence" value="ECO:0007669"/>
    <property type="project" value="UniProtKB-KW"/>
</dbReference>
<reference evidence="8 9" key="1">
    <citation type="submission" date="2024-09" db="EMBL/GenBank/DDBJ databases">
        <title>Draft genome sequence of Candidatus Magnetaquicoccaceae bacterium FCR-1.</title>
        <authorList>
            <person name="Shimoshige H."/>
            <person name="Shimamura S."/>
            <person name="Taoka A."/>
            <person name="Kobayashi H."/>
            <person name="Maekawa T."/>
        </authorList>
    </citation>
    <scope>NUCLEOTIDE SEQUENCE [LARGE SCALE GENOMIC DNA]</scope>
    <source>
        <strain evidence="8 9">FCR-1</strain>
    </source>
</reference>
<dbReference type="Gene3D" id="2.40.240.50">
    <property type="entry name" value="Barwin-like endoglucanases"/>
    <property type="match status" value="1"/>
</dbReference>
<comment type="catalytic activity">
    <reaction evidence="1">
        <text>Exolytic cleavage of the (1-&gt;4)-beta-glycosidic linkage between N-acetylmuramic acid (MurNAc) and N-acetylglucosamine (GlcNAc) residues in peptidoglycan, from either the reducing or the non-reducing ends of the peptidoglycan chains, with concomitant formation of a 1,6-anhydrobond in the MurNAc residue.</text>
        <dbReference type="EC" id="4.2.2.n1"/>
    </reaction>
</comment>
<evidence type="ECO:0000313" key="8">
    <source>
        <dbReference type="EMBL" id="GAB0058935.1"/>
    </source>
</evidence>
<dbReference type="EC" id="4.2.2.n1" evidence="2"/>
<sequence>MARYLLAILLVGWVAACSGPAPEKKITEENSLTLVPWSQVAKAIHQDSDLASWADALEASAGYYASIPPETMVRFGPRQFSAETMVEACKDLARSARSMESTALLKHLETNYLLLRSVGSDQQGDVLVTAYFEPLLRGSLTQTKTFAHPIYRRPRNLVEVDLSEWSPEFKDKRIIGRIDKGRLRPYYDRARIDQEKVLKGGNLELAWVDDPIDLFFLHIQGSGRVQLPDGSTLRVGYAATNGQPYRSIGALLIEENQISKENMSMPALRQWLKDNPKQRDRVLNANPSYVFFRKLEGGPFGNIGVPLTGERSMATDATLFPKGAPGLLHVTLPEINTDGSVSTWQPTLRFTVNQDTGGAIRGPGRVDYFMGFGERAMQIAGIMKQRASSLYFIAPRPPDEPRPGFFARIREFFSFGQP</sequence>
<evidence type="ECO:0000256" key="4">
    <source>
        <dbReference type="ARBA" id="ARBA00023316"/>
    </source>
</evidence>
<dbReference type="InterPro" id="IPR010611">
    <property type="entry name" value="3D_dom"/>
</dbReference>
<feature type="chain" id="PRO_5047280780" description="peptidoglycan lytic exotransglycosylase" evidence="6">
    <location>
        <begin position="17"/>
        <end position="418"/>
    </location>
</feature>
<dbReference type="Pfam" id="PF06725">
    <property type="entry name" value="3D"/>
    <property type="match status" value="1"/>
</dbReference>
<evidence type="ECO:0000256" key="1">
    <source>
        <dbReference type="ARBA" id="ARBA00001420"/>
    </source>
</evidence>
<dbReference type="RefSeq" id="WP_420906652.1">
    <property type="nucleotide sequence ID" value="NZ_BAAFGK010000005.1"/>
</dbReference>
<dbReference type="CDD" id="cd14485">
    <property type="entry name" value="mltA_like_LT_A"/>
    <property type="match status" value="1"/>
</dbReference>
<evidence type="ECO:0000256" key="6">
    <source>
        <dbReference type="SAM" id="SignalP"/>
    </source>
</evidence>
<evidence type="ECO:0000256" key="3">
    <source>
        <dbReference type="ARBA" id="ARBA00023239"/>
    </source>
</evidence>
<dbReference type="SMART" id="SM00925">
    <property type="entry name" value="MltA"/>
    <property type="match status" value="1"/>
</dbReference>
<dbReference type="PANTHER" id="PTHR30124:SF0">
    <property type="entry name" value="MEMBRANE-BOUND LYTIC MUREIN TRANSGLYCOSYLASE A"/>
    <property type="match status" value="1"/>
</dbReference>
<dbReference type="Gene3D" id="2.40.40.10">
    <property type="entry name" value="RlpA-like domain"/>
    <property type="match status" value="1"/>
</dbReference>
<feature type="signal peptide" evidence="6">
    <location>
        <begin position="1"/>
        <end position="16"/>
    </location>
</feature>
<name>A0ABQ0CDH8_9PROT</name>
<feature type="domain" description="Lytic transglycosylase MltA" evidence="7">
    <location>
        <begin position="135"/>
        <end position="293"/>
    </location>
</feature>